<dbReference type="Gene3D" id="3.10.450.50">
    <property type="match status" value="1"/>
</dbReference>
<accession>A0ABN7R5D7</accession>
<name>A0ABN7R5D7_9BACT</name>
<keyword evidence="2" id="KW-1185">Reference proteome</keyword>
<evidence type="ECO:0000313" key="1">
    <source>
        <dbReference type="EMBL" id="CAG5069300.1"/>
    </source>
</evidence>
<dbReference type="InterPro" id="IPR032710">
    <property type="entry name" value="NTF2-like_dom_sf"/>
</dbReference>
<organism evidence="1 2">
    <name type="scientific">Dyadobacter linearis</name>
    <dbReference type="NCBI Taxonomy" id="2823330"/>
    <lineage>
        <taxon>Bacteria</taxon>
        <taxon>Pseudomonadati</taxon>
        <taxon>Bacteroidota</taxon>
        <taxon>Cytophagia</taxon>
        <taxon>Cytophagales</taxon>
        <taxon>Spirosomataceae</taxon>
        <taxon>Dyadobacter</taxon>
    </lineage>
</organism>
<evidence type="ECO:0008006" key="3">
    <source>
        <dbReference type="Google" id="ProtNLM"/>
    </source>
</evidence>
<dbReference type="EMBL" id="CAJRAU010000002">
    <property type="protein sequence ID" value="CAG5069300.1"/>
    <property type="molecule type" value="Genomic_DNA"/>
</dbReference>
<protein>
    <recommendedName>
        <fullName evidence="3">SnoaL-like domain-containing protein</fullName>
    </recommendedName>
</protein>
<sequence>MKDFYDEQVALLAERNADALIDKHYAADAEMVVLSGDEPIIVKGSEALKTMFSGYLEHVYRGFISTEKFASTDDSIMFEATIDTVTGPVRIYDAMLLRDGKIVKHYSGVK</sequence>
<dbReference type="Proteomes" id="UP000679725">
    <property type="component" value="Unassembled WGS sequence"/>
</dbReference>
<reference evidence="1 2" key="1">
    <citation type="submission" date="2021-04" db="EMBL/GenBank/DDBJ databases">
        <authorList>
            <person name="Rodrigo-Torres L."/>
            <person name="Arahal R. D."/>
            <person name="Lucena T."/>
        </authorList>
    </citation>
    <scope>NUCLEOTIDE SEQUENCE [LARGE SCALE GENOMIC DNA]</scope>
    <source>
        <strain evidence="1 2">CECT 9623</strain>
    </source>
</reference>
<dbReference type="SUPFAM" id="SSF54427">
    <property type="entry name" value="NTF2-like"/>
    <property type="match status" value="1"/>
</dbReference>
<evidence type="ECO:0000313" key="2">
    <source>
        <dbReference type="Proteomes" id="UP000679725"/>
    </source>
</evidence>
<gene>
    <name evidence="1" type="ORF">DYBT9623_02036</name>
</gene>
<dbReference type="RefSeq" id="WP_215233381.1">
    <property type="nucleotide sequence ID" value="NZ_CAJRAU010000002.1"/>
</dbReference>
<proteinExistence type="predicted"/>
<comment type="caution">
    <text evidence="1">The sequence shown here is derived from an EMBL/GenBank/DDBJ whole genome shotgun (WGS) entry which is preliminary data.</text>
</comment>